<feature type="domain" description="N-acetyltransferase" evidence="2">
    <location>
        <begin position="21"/>
        <end position="171"/>
    </location>
</feature>
<dbReference type="Gene3D" id="3.40.630.30">
    <property type="match status" value="1"/>
</dbReference>
<feature type="region of interest" description="Disordered" evidence="1">
    <location>
        <begin position="233"/>
        <end position="253"/>
    </location>
</feature>
<sequence length="366" mass="39168">MSALGARATEQVAGASWVAANSMELLGEADVAAMEQLIHGPGIGWEQTRDDLRRLAAAGAAVGIRAVPGQQGGQLLSMAALRVWPPTNEETASSWGWLSFVCTAPEARRRGYARTLVEFLLRRLPDDLPVGLYGGGVALDLYLSLGFRSIGRGRLWKRSPLGSGEGALTAADSGSTSRSPKVPEKLQDVPEALSFLDRTSDLQDWLRTGGSAWWLPETQSYLCARPIWNLESGGATNNNNNNNNKTNNNDVSKSSASGLWLGPVWASSTADAELLVRAFLSSPEAQEVRIMLLEPPAEVAPSPSTRDLDFWKRVGFQKVGTTELMVRSSGPSLPAPAELSLRSSFVSGHGLSIQLEAYAAAGFEYG</sequence>
<name>A0A813I7N7_POLGL</name>
<evidence type="ECO:0000259" key="2">
    <source>
        <dbReference type="PROSITE" id="PS51186"/>
    </source>
</evidence>
<feature type="compositionally biased region" description="Low complexity" evidence="1">
    <location>
        <begin position="236"/>
        <end position="249"/>
    </location>
</feature>
<dbReference type="Proteomes" id="UP000654075">
    <property type="component" value="Unassembled WGS sequence"/>
</dbReference>
<reference evidence="4" key="1">
    <citation type="submission" date="2021-02" db="EMBL/GenBank/DDBJ databases">
        <authorList>
            <person name="Dougan E. K."/>
            <person name="Rhodes N."/>
            <person name="Thang M."/>
            <person name="Chan C."/>
        </authorList>
    </citation>
    <scope>NUCLEOTIDE SEQUENCE</scope>
</reference>
<dbReference type="Pfam" id="PF00583">
    <property type="entry name" value="Acetyltransf_1"/>
    <property type="match status" value="1"/>
</dbReference>
<gene>
    <name evidence="3" type="ORF">PGLA1383_LOCUS14713</name>
    <name evidence="4" type="ORF">PGLA2088_LOCUS4989</name>
</gene>
<dbReference type="InterPro" id="IPR000182">
    <property type="entry name" value="GNAT_dom"/>
</dbReference>
<dbReference type="SUPFAM" id="SSF55729">
    <property type="entry name" value="Acyl-CoA N-acyltransferases (Nat)"/>
    <property type="match status" value="1"/>
</dbReference>
<dbReference type="EMBL" id="CAJNNV010008435">
    <property type="protein sequence ID" value="CAE8596248.1"/>
    <property type="molecule type" value="Genomic_DNA"/>
</dbReference>
<protein>
    <recommendedName>
        <fullName evidence="2">N-acetyltransferase domain-containing protein</fullName>
    </recommendedName>
</protein>
<dbReference type="Proteomes" id="UP000626109">
    <property type="component" value="Unassembled WGS sequence"/>
</dbReference>
<proteinExistence type="predicted"/>
<evidence type="ECO:0000313" key="6">
    <source>
        <dbReference type="Proteomes" id="UP000654075"/>
    </source>
</evidence>
<organism evidence="4 5">
    <name type="scientific">Polarella glacialis</name>
    <name type="common">Dinoflagellate</name>
    <dbReference type="NCBI Taxonomy" id="89957"/>
    <lineage>
        <taxon>Eukaryota</taxon>
        <taxon>Sar</taxon>
        <taxon>Alveolata</taxon>
        <taxon>Dinophyceae</taxon>
        <taxon>Suessiales</taxon>
        <taxon>Suessiaceae</taxon>
        <taxon>Polarella</taxon>
    </lineage>
</organism>
<keyword evidence="6" id="KW-1185">Reference proteome</keyword>
<evidence type="ECO:0000313" key="4">
    <source>
        <dbReference type="EMBL" id="CAE8646650.1"/>
    </source>
</evidence>
<dbReference type="AlphaFoldDB" id="A0A813I7N7"/>
<evidence type="ECO:0000313" key="5">
    <source>
        <dbReference type="Proteomes" id="UP000626109"/>
    </source>
</evidence>
<accession>A0A813I7N7</accession>
<comment type="caution">
    <text evidence="4">The sequence shown here is derived from an EMBL/GenBank/DDBJ whole genome shotgun (WGS) entry which is preliminary data.</text>
</comment>
<dbReference type="PROSITE" id="PS51186">
    <property type="entry name" value="GNAT"/>
    <property type="match status" value="1"/>
</dbReference>
<dbReference type="GO" id="GO:0016747">
    <property type="term" value="F:acyltransferase activity, transferring groups other than amino-acyl groups"/>
    <property type="evidence" value="ECO:0007669"/>
    <property type="project" value="InterPro"/>
</dbReference>
<dbReference type="InterPro" id="IPR016181">
    <property type="entry name" value="Acyl_CoA_acyltransferase"/>
</dbReference>
<dbReference type="CDD" id="cd04301">
    <property type="entry name" value="NAT_SF"/>
    <property type="match status" value="1"/>
</dbReference>
<dbReference type="EMBL" id="CAJNNW010004664">
    <property type="protein sequence ID" value="CAE8646650.1"/>
    <property type="molecule type" value="Genomic_DNA"/>
</dbReference>
<evidence type="ECO:0000256" key="1">
    <source>
        <dbReference type="SAM" id="MobiDB-lite"/>
    </source>
</evidence>
<evidence type="ECO:0000313" key="3">
    <source>
        <dbReference type="EMBL" id="CAE8596248.1"/>
    </source>
</evidence>